<dbReference type="STRING" id="1224947.SAMN05216480_101293"/>
<dbReference type="GO" id="GO:0006508">
    <property type="term" value="P:proteolysis"/>
    <property type="evidence" value="ECO:0007669"/>
    <property type="project" value="UniProtKB-KW"/>
</dbReference>
<evidence type="ECO:0000259" key="8">
    <source>
        <dbReference type="Pfam" id="PF01833"/>
    </source>
</evidence>
<keyword evidence="2" id="KW-0479">Metal-binding</keyword>
<dbReference type="InterPro" id="IPR026444">
    <property type="entry name" value="Secre_tail"/>
</dbReference>
<dbReference type="InterPro" id="IPR024079">
    <property type="entry name" value="MetalloPept_cat_dom_sf"/>
</dbReference>
<dbReference type="Gene3D" id="2.60.40.10">
    <property type="entry name" value="Immunoglobulins"/>
    <property type="match status" value="1"/>
</dbReference>
<dbReference type="GO" id="GO:0031012">
    <property type="term" value="C:extracellular matrix"/>
    <property type="evidence" value="ECO:0007669"/>
    <property type="project" value="InterPro"/>
</dbReference>
<dbReference type="EMBL" id="FPBK01000001">
    <property type="protein sequence ID" value="SFU27901.1"/>
    <property type="molecule type" value="Genomic_DNA"/>
</dbReference>
<feature type="signal peptide" evidence="6">
    <location>
        <begin position="1"/>
        <end position="23"/>
    </location>
</feature>
<dbReference type="GO" id="GO:0004222">
    <property type="term" value="F:metalloendopeptidase activity"/>
    <property type="evidence" value="ECO:0007669"/>
    <property type="project" value="InterPro"/>
</dbReference>
<feature type="domain" description="Secretion system C-terminal sorting" evidence="9">
    <location>
        <begin position="516"/>
        <end position="585"/>
    </location>
</feature>
<keyword evidence="5" id="KW-0862">Zinc</keyword>
<name>A0A1I7EVF1_9FLAO</name>
<evidence type="ECO:0000256" key="6">
    <source>
        <dbReference type="SAM" id="SignalP"/>
    </source>
</evidence>
<dbReference type="InterPro" id="IPR002909">
    <property type="entry name" value="IPT_dom"/>
</dbReference>
<organism evidence="10 11">
    <name type="scientific">Pustulibacterium marinum</name>
    <dbReference type="NCBI Taxonomy" id="1224947"/>
    <lineage>
        <taxon>Bacteria</taxon>
        <taxon>Pseudomonadati</taxon>
        <taxon>Bacteroidota</taxon>
        <taxon>Flavobacteriia</taxon>
        <taxon>Flavobacteriales</taxon>
        <taxon>Flavobacteriaceae</taxon>
        <taxon>Pustulibacterium</taxon>
    </lineage>
</organism>
<dbReference type="InterPro" id="IPR013783">
    <property type="entry name" value="Ig-like_fold"/>
</dbReference>
<dbReference type="Pfam" id="PF00413">
    <property type="entry name" value="Peptidase_M10"/>
    <property type="match status" value="1"/>
</dbReference>
<dbReference type="SUPFAM" id="SSF55486">
    <property type="entry name" value="Metalloproteases ('zincins'), catalytic domain"/>
    <property type="match status" value="1"/>
</dbReference>
<keyword evidence="4" id="KW-0378">Hydrolase</keyword>
<evidence type="ECO:0000313" key="11">
    <source>
        <dbReference type="Proteomes" id="UP000199138"/>
    </source>
</evidence>
<gene>
    <name evidence="10" type="ORF">SAMN05216480_101293</name>
</gene>
<dbReference type="SUPFAM" id="SSF81296">
    <property type="entry name" value="E set domains"/>
    <property type="match status" value="1"/>
</dbReference>
<evidence type="ECO:0000259" key="9">
    <source>
        <dbReference type="Pfam" id="PF18962"/>
    </source>
</evidence>
<evidence type="ECO:0000256" key="3">
    <source>
        <dbReference type="ARBA" id="ARBA00022729"/>
    </source>
</evidence>
<dbReference type="Pfam" id="PF01833">
    <property type="entry name" value="TIG"/>
    <property type="match status" value="1"/>
</dbReference>
<keyword evidence="1" id="KW-0645">Protease</keyword>
<dbReference type="Gene3D" id="3.40.390.10">
    <property type="entry name" value="Collagenase (Catalytic Domain)"/>
    <property type="match status" value="1"/>
</dbReference>
<feature type="domain" description="IPT/TIG" evidence="8">
    <location>
        <begin position="200"/>
        <end position="283"/>
    </location>
</feature>
<dbReference type="InterPro" id="IPR014756">
    <property type="entry name" value="Ig_E-set"/>
</dbReference>
<proteinExistence type="predicted"/>
<evidence type="ECO:0000259" key="7">
    <source>
        <dbReference type="Pfam" id="PF00413"/>
    </source>
</evidence>
<feature type="chain" id="PRO_5011717215" evidence="6">
    <location>
        <begin position="24"/>
        <end position="588"/>
    </location>
</feature>
<dbReference type="RefSeq" id="WP_093021993.1">
    <property type="nucleotide sequence ID" value="NZ_FPBK01000001.1"/>
</dbReference>
<sequence length="588" mass="64869">MKKSYTGNFIVFLMLMIGGNAFAQELTYEIPLEEMVSNSDEIVEGSVIRKQSFWDQGKANIYTLNTVEVYKVFKGISVDTITVVTLGGAVDLQAQEVHPSLQLETDELGLFILKSNDVTFETPSDYPTFSSYSASQAFFQYDLTNDEVLNPYHSFSSITNDFYNEIKGFTGKAYQDVKRVRIASSIAHQKAQKVWNTSAITGFTPTSASAGTHTLLTISGTGFGTETGTVQFRNSDTGGTTYTSALDSQVITWTDSEIQVEIPAQAGTGNIRVVTSSSSNLVSSENIIITYAESNVQYNPSTELIAFQTQHVNDNFLGGYTWQMYTDFADNTAANNAFMRAFNSWVCGTEINWTVGANTIVNQIAADGVNVIRFDVGSELPNGVLGRCTSRYAGCFIDFASMSWYVSELDIVFDAAINWNYAEEDPSFSQYDFESVAVHELGHGHQLLHVIDSNAIMHYSITNGETKRDLSIDDIAGGTDVQARSTTTAPCTQTSATTLDCPTAVLTDMISENIRLYPNPVKENLMVENPAGIQFSEISVYDMRGRKVVTFESSATFIEIPMINLKRGVYLLKFVSKQINSSYKILKE</sequence>
<evidence type="ECO:0000256" key="5">
    <source>
        <dbReference type="ARBA" id="ARBA00022833"/>
    </source>
</evidence>
<dbReference type="OrthoDB" id="7574679at2"/>
<keyword evidence="11" id="KW-1185">Reference proteome</keyword>
<dbReference type="AlphaFoldDB" id="A0A1I7EVF1"/>
<dbReference type="InterPro" id="IPR001818">
    <property type="entry name" value="Pept_M10_metallopeptidase"/>
</dbReference>
<keyword evidence="3 6" id="KW-0732">Signal</keyword>
<dbReference type="Proteomes" id="UP000199138">
    <property type="component" value="Unassembled WGS sequence"/>
</dbReference>
<dbReference type="GO" id="GO:0008270">
    <property type="term" value="F:zinc ion binding"/>
    <property type="evidence" value="ECO:0007669"/>
    <property type="project" value="InterPro"/>
</dbReference>
<dbReference type="Pfam" id="PF18962">
    <property type="entry name" value="Por_Secre_tail"/>
    <property type="match status" value="1"/>
</dbReference>
<protein>
    <submittedName>
        <fullName evidence="10">Por secretion system C-terminal sorting domain-containing protein</fullName>
    </submittedName>
</protein>
<evidence type="ECO:0000256" key="1">
    <source>
        <dbReference type="ARBA" id="ARBA00022670"/>
    </source>
</evidence>
<reference evidence="10 11" key="1">
    <citation type="submission" date="2016-10" db="EMBL/GenBank/DDBJ databases">
        <authorList>
            <person name="de Groot N.N."/>
        </authorList>
    </citation>
    <scope>NUCLEOTIDE SEQUENCE [LARGE SCALE GENOMIC DNA]</scope>
    <source>
        <strain evidence="10 11">CGMCC 1.12333</strain>
    </source>
</reference>
<evidence type="ECO:0000256" key="4">
    <source>
        <dbReference type="ARBA" id="ARBA00022801"/>
    </source>
</evidence>
<dbReference type="NCBIfam" id="TIGR04183">
    <property type="entry name" value="Por_Secre_tail"/>
    <property type="match status" value="1"/>
</dbReference>
<feature type="domain" description="Peptidase M10 metallopeptidase" evidence="7">
    <location>
        <begin position="410"/>
        <end position="477"/>
    </location>
</feature>
<evidence type="ECO:0000313" key="10">
    <source>
        <dbReference type="EMBL" id="SFU27901.1"/>
    </source>
</evidence>
<accession>A0A1I7EVF1</accession>
<evidence type="ECO:0000256" key="2">
    <source>
        <dbReference type="ARBA" id="ARBA00022723"/>
    </source>
</evidence>